<protein>
    <submittedName>
        <fullName evidence="1">Uncharacterized protein</fullName>
    </submittedName>
</protein>
<dbReference type="Proteomes" id="UP000235616">
    <property type="component" value="Unassembled WGS sequence"/>
</dbReference>
<gene>
    <name evidence="1" type="ORF">C0Z18_18530</name>
</gene>
<proteinExistence type="predicted"/>
<keyword evidence="2" id="KW-1185">Reference proteome</keyword>
<evidence type="ECO:0000313" key="1">
    <source>
        <dbReference type="EMBL" id="PMS17844.1"/>
    </source>
</evidence>
<organism evidence="1 2">
    <name type="scientific">Trinickia dabaoshanensis</name>
    <dbReference type="NCBI Taxonomy" id="564714"/>
    <lineage>
        <taxon>Bacteria</taxon>
        <taxon>Pseudomonadati</taxon>
        <taxon>Pseudomonadota</taxon>
        <taxon>Betaproteobacteria</taxon>
        <taxon>Burkholderiales</taxon>
        <taxon>Burkholderiaceae</taxon>
        <taxon>Trinickia</taxon>
    </lineage>
</organism>
<dbReference type="AlphaFoldDB" id="A0A2N7VL14"/>
<reference evidence="1 2" key="1">
    <citation type="submission" date="2018-01" db="EMBL/GenBank/DDBJ databases">
        <title>Whole genome analyses suggest that Burkholderia sensu lato contains two further novel genera in the rhizoxinica-symbiotica group Mycetohabitans gen. nov., and Trinickia gen. nov.: implications for the evolution of diazotrophy and nodulation in the Burkholderiaceae.</title>
        <authorList>
            <person name="Estrada-de los Santos P."/>
            <person name="Palmer M."/>
            <person name="Chavez-Ramirez B."/>
            <person name="Beukes C."/>
            <person name="Steenkamp E.T."/>
            <person name="Hirsch A.M."/>
            <person name="Manyaka P."/>
            <person name="Maluk M."/>
            <person name="Lafos M."/>
            <person name="Crook M."/>
            <person name="Gross E."/>
            <person name="Simon M.F."/>
            <person name="Bueno dos Reis Junior F."/>
            <person name="Poole P.S."/>
            <person name="Venter S.N."/>
            <person name="James E.K."/>
        </authorList>
    </citation>
    <scope>NUCLEOTIDE SEQUENCE [LARGE SCALE GENOMIC DNA]</scope>
    <source>
        <strain evidence="1 2">GIMN1.004</strain>
    </source>
</reference>
<dbReference type="EMBL" id="PNYA01000017">
    <property type="protein sequence ID" value="PMS17844.1"/>
    <property type="molecule type" value="Genomic_DNA"/>
</dbReference>
<accession>A0A2N7VL14</accession>
<comment type="caution">
    <text evidence="1">The sequence shown here is derived from an EMBL/GenBank/DDBJ whole genome shotgun (WGS) entry which is preliminary data.</text>
</comment>
<evidence type="ECO:0000313" key="2">
    <source>
        <dbReference type="Proteomes" id="UP000235616"/>
    </source>
</evidence>
<name>A0A2N7VL14_9BURK</name>
<sequence>MGYRLGLVGERLIAAFTEIDACTTLEQRLMLIGANPADAREVEAGRDSMLYLLWAHSLESSAMRRGDESNDFDRAPLYWAVSFVMLDVITTDEAKPGVDAAMRRAFGVTFEELAARGNHD</sequence>